<evidence type="ECO:0000313" key="3">
    <source>
        <dbReference type="Proteomes" id="UP000603865"/>
    </source>
</evidence>
<dbReference type="AlphaFoldDB" id="A0A918CLX0"/>
<gene>
    <name evidence="2" type="ORF">GCM10008957_44290</name>
</gene>
<keyword evidence="1" id="KW-0812">Transmembrane</keyword>
<proteinExistence type="predicted"/>
<evidence type="ECO:0000256" key="1">
    <source>
        <dbReference type="SAM" id="Phobius"/>
    </source>
</evidence>
<reference evidence="2" key="1">
    <citation type="journal article" date="2014" name="Int. J. Syst. Evol. Microbiol.">
        <title>Complete genome sequence of Corynebacterium casei LMG S-19264T (=DSM 44701T), isolated from a smear-ripened cheese.</title>
        <authorList>
            <consortium name="US DOE Joint Genome Institute (JGI-PGF)"/>
            <person name="Walter F."/>
            <person name="Albersmeier A."/>
            <person name="Kalinowski J."/>
            <person name="Ruckert C."/>
        </authorList>
    </citation>
    <scope>NUCLEOTIDE SEQUENCE</scope>
    <source>
        <strain evidence="2">JCM 31311</strain>
    </source>
</reference>
<reference evidence="2" key="2">
    <citation type="submission" date="2020-09" db="EMBL/GenBank/DDBJ databases">
        <authorList>
            <person name="Sun Q."/>
            <person name="Ohkuma M."/>
        </authorList>
    </citation>
    <scope>NUCLEOTIDE SEQUENCE</scope>
    <source>
        <strain evidence="2">JCM 31311</strain>
    </source>
</reference>
<name>A0A918CLX0_9DEIO</name>
<feature type="transmembrane region" description="Helical" evidence="1">
    <location>
        <begin position="102"/>
        <end position="124"/>
    </location>
</feature>
<protein>
    <submittedName>
        <fullName evidence="2">Uncharacterized protein</fullName>
    </submittedName>
</protein>
<keyword evidence="1" id="KW-0472">Membrane</keyword>
<dbReference type="EMBL" id="BMQL01000043">
    <property type="protein sequence ID" value="GGR28206.1"/>
    <property type="molecule type" value="Genomic_DNA"/>
</dbReference>
<comment type="caution">
    <text evidence="2">The sequence shown here is derived from an EMBL/GenBank/DDBJ whole genome shotgun (WGS) entry which is preliminary data.</text>
</comment>
<accession>A0A918CLX0</accession>
<keyword evidence="1" id="KW-1133">Transmembrane helix</keyword>
<dbReference type="Proteomes" id="UP000603865">
    <property type="component" value="Unassembled WGS sequence"/>
</dbReference>
<sequence>MTLSQASGRVQARILSPDGQAVSGVRLFYQLADESPQPFREAGAGLYTVAPGAARSSGPITLLDRTFPREGSQASASSKWPPAAPLVFHLPPAPLLAAPAGLTPAVLVAVLIALGFAAACWHWLRSAGRGKSPDTP</sequence>
<evidence type="ECO:0000313" key="2">
    <source>
        <dbReference type="EMBL" id="GGR28206.1"/>
    </source>
</evidence>
<organism evidence="2 3">
    <name type="scientific">Deinococcus ruber</name>
    <dbReference type="NCBI Taxonomy" id="1848197"/>
    <lineage>
        <taxon>Bacteria</taxon>
        <taxon>Thermotogati</taxon>
        <taxon>Deinococcota</taxon>
        <taxon>Deinococci</taxon>
        <taxon>Deinococcales</taxon>
        <taxon>Deinococcaceae</taxon>
        <taxon>Deinococcus</taxon>
    </lineage>
</organism>
<keyword evidence="3" id="KW-1185">Reference proteome</keyword>